<sequence length="132" mass="15231">MQGQTNPTIIRGKLPRALRNRPTDAEHRLWQYLRGRQLAGCKFRRQHPFGDYIVDFACLDRRVVVELDGGQHAERQAYDLARTLFLEKAGFRVLRFWNHDVFDNPSGIIEVIMRTLHKATPSPPNPPLEGEG</sequence>
<dbReference type="Pfam" id="PF04480">
    <property type="entry name" value="DUF559"/>
    <property type="match status" value="1"/>
</dbReference>
<keyword evidence="3" id="KW-1185">Reference proteome</keyword>
<evidence type="ECO:0000313" key="2">
    <source>
        <dbReference type="EMBL" id="TKS53784.1"/>
    </source>
</evidence>
<dbReference type="GO" id="GO:0004519">
    <property type="term" value="F:endonuclease activity"/>
    <property type="evidence" value="ECO:0007669"/>
    <property type="project" value="UniProtKB-KW"/>
</dbReference>
<evidence type="ECO:0000313" key="3">
    <source>
        <dbReference type="Proteomes" id="UP000298681"/>
    </source>
</evidence>
<dbReference type="CDD" id="cd01038">
    <property type="entry name" value="Endonuclease_DUF559"/>
    <property type="match status" value="1"/>
</dbReference>
<keyword evidence="2" id="KW-0378">Hydrolase</keyword>
<dbReference type="Proteomes" id="UP000298681">
    <property type="component" value="Unassembled WGS sequence"/>
</dbReference>
<dbReference type="InterPro" id="IPR047216">
    <property type="entry name" value="Endonuclease_DUF559_bact"/>
</dbReference>
<organism evidence="2 3">
    <name type="scientific">Luteimonas yindakuii</name>
    <dbReference type="NCBI Taxonomy" id="2565782"/>
    <lineage>
        <taxon>Bacteria</taxon>
        <taxon>Pseudomonadati</taxon>
        <taxon>Pseudomonadota</taxon>
        <taxon>Gammaproteobacteria</taxon>
        <taxon>Lysobacterales</taxon>
        <taxon>Lysobacteraceae</taxon>
        <taxon>Luteimonas</taxon>
    </lineage>
</organism>
<keyword evidence="2" id="KW-0255">Endonuclease</keyword>
<dbReference type="AlphaFoldDB" id="A0A4Z1R2A7"/>
<gene>
    <name evidence="2" type="ORF">E4582_02680</name>
</gene>
<dbReference type="Gene3D" id="3.40.960.10">
    <property type="entry name" value="VSR Endonuclease"/>
    <property type="match status" value="1"/>
</dbReference>
<evidence type="ECO:0000259" key="1">
    <source>
        <dbReference type="Pfam" id="PF04480"/>
    </source>
</evidence>
<proteinExistence type="predicted"/>
<dbReference type="PANTHER" id="PTHR38590:SF1">
    <property type="entry name" value="BLL0828 PROTEIN"/>
    <property type="match status" value="1"/>
</dbReference>
<dbReference type="RefSeq" id="WP_134673168.1">
    <property type="nucleotide sequence ID" value="NZ_SPUH01000001.1"/>
</dbReference>
<dbReference type="InterPro" id="IPR007569">
    <property type="entry name" value="DUF559"/>
</dbReference>
<reference evidence="2 3" key="1">
    <citation type="submission" date="2019-01" db="EMBL/GenBank/DDBJ databases">
        <authorList>
            <person name="Zhang S."/>
        </authorList>
    </citation>
    <scope>NUCLEOTIDE SEQUENCE [LARGE SCALE GENOMIC DNA]</scope>
    <source>
        <strain evidence="2 3">1626</strain>
    </source>
</reference>
<dbReference type="PANTHER" id="PTHR38590">
    <property type="entry name" value="BLL0828 PROTEIN"/>
    <property type="match status" value="1"/>
</dbReference>
<protein>
    <submittedName>
        <fullName evidence="2">Endonuclease domain-containing protein</fullName>
    </submittedName>
</protein>
<dbReference type="InterPro" id="IPR011335">
    <property type="entry name" value="Restrct_endonuc-II-like"/>
</dbReference>
<dbReference type="EMBL" id="SPUH01000001">
    <property type="protein sequence ID" value="TKS53784.1"/>
    <property type="molecule type" value="Genomic_DNA"/>
</dbReference>
<name>A0A4Z1R2A7_9GAMM</name>
<feature type="domain" description="DUF559" evidence="1">
    <location>
        <begin position="15"/>
        <end position="116"/>
    </location>
</feature>
<keyword evidence="2" id="KW-0540">Nuclease</keyword>
<dbReference type="SUPFAM" id="SSF52980">
    <property type="entry name" value="Restriction endonuclease-like"/>
    <property type="match status" value="1"/>
</dbReference>
<accession>A0A4Z1R2A7</accession>
<comment type="caution">
    <text evidence="2">The sequence shown here is derived from an EMBL/GenBank/DDBJ whole genome shotgun (WGS) entry which is preliminary data.</text>
</comment>